<organism evidence="1 2">
    <name type="scientific">Lentzea guizhouensis</name>
    <dbReference type="NCBI Taxonomy" id="1586287"/>
    <lineage>
        <taxon>Bacteria</taxon>
        <taxon>Bacillati</taxon>
        <taxon>Actinomycetota</taxon>
        <taxon>Actinomycetes</taxon>
        <taxon>Pseudonocardiales</taxon>
        <taxon>Pseudonocardiaceae</taxon>
        <taxon>Lentzea</taxon>
    </lineage>
</organism>
<dbReference type="RefSeq" id="WP_065915027.1">
    <property type="nucleotide sequence ID" value="NZ_CP016793.1"/>
</dbReference>
<dbReference type="EMBL" id="CP016793">
    <property type="protein sequence ID" value="ANZ36628.1"/>
    <property type="molecule type" value="Genomic_DNA"/>
</dbReference>
<dbReference type="Proteomes" id="UP000093053">
    <property type="component" value="Chromosome"/>
</dbReference>
<dbReference type="OrthoDB" id="4749283at2"/>
<proteinExistence type="predicted"/>
<name>A0A1B2HFW4_9PSEU</name>
<dbReference type="STRING" id="1586287.BBK82_11680"/>
<reference evidence="1 2" key="1">
    <citation type="submission" date="2016-07" db="EMBL/GenBank/DDBJ databases">
        <title>Complete genome sequence of the Lentzea guizhouensis DHS C013.</title>
        <authorList>
            <person name="Cao C."/>
        </authorList>
    </citation>
    <scope>NUCLEOTIDE SEQUENCE [LARGE SCALE GENOMIC DNA]</scope>
    <source>
        <strain evidence="1 2">DHS C013</strain>
    </source>
</reference>
<dbReference type="AlphaFoldDB" id="A0A1B2HFW4"/>
<sequence>MKKVGLGIGVVVLLVLVGLLVVDQLDTGTSARVGDCARISGAQQSPTYEALGCDQRTANVKIAKVLRRNEDRCPSGGSDYSTYTGDSTYCLMPNFREGACYGQDQETGIAQVDCATRDSVRVVKVLAGKTDRSACGDARAAVFPEPATTFCLVRGDQQP</sequence>
<protein>
    <submittedName>
        <fullName evidence="1">Uncharacterized protein</fullName>
    </submittedName>
</protein>
<dbReference type="KEGG" id="led:BBK82_11680"/>
<evidence type="ECO:0000313" key="1">
    <source>
        <dbReference type="EMBL" id="ANZ36628.1"/>
    </source>
</evidence>
<accession>A0A1B2HFW4</accession>
<evidence type="ECO:0000313" key="2">
    <source>
        <dbReference type="Proteomes" id="UP000093053"/>
    </source>
</evidence>
<keyword evidence="2" id="KW-1185">Reference proteome</keyword>
<gene>
    <name evidence="1" type="ORF">BBK82_11680</name>
</gene>